<evidence type="ECO:0000259" key="1">
    <source>
        <dbReference type="Pfam" id="PF02538"/>
    </source>
</evidence>
<reference evidence="2 3" key="1">
    <citation type="submission" date="2022-10" db="EMBL/GenBank/DDBJ databases">
        <title>Roseococcus glaciei nov., sp. nov., isolated from glacier.</title>
        <authorList>
            <person name="Liu Q."/>
            <person name="Xin Y.-H."/>
        </authorList>
    </citation>
    <scope>NUCLEOTIDE SEQUENCE [LARGE SCALE GENOMIC DNA]</scope>
    <source>
        <strain evidence="2 3">MDT2-1-1</strain>
    </source>
</reference>
<accession>A0ABT3P0X5</accession>
<gene>
    <name evidence="2" type="ORF">OF850_17435</name>
</gene>
<dbReference type="Pfam" id="PF02538">
    <property type="entry name" value="Hydantoinase_B"/>
    <property type="match status" value="1"/>
</dbReference>
<dbReference type="RefSeq" id="WP_301591612.1">
    <property type="nucleotide sequence ID" value="NZ_JAPFQI010000016.1"/>
</dbReference>
<dbReference type="EMBL" id="JAPFQI010000016">
    <property type="protein sequence ID" value="MCW8087414.1"/>
    <property type="molecule type" value="Genomic_DNA"/>
</dbReference>
<comment type="caution">
    <text evidence="2">The sequence shown here is derived from an EMBL/GenBank/DDBJ whole genome shotgun (WGS) entry which is preliminary data.</text>
</comment>
<evidence type="ECO:0000313" key="3">
    <source>
        <dbReference type="Proteomes" id="UP001526430"/>
    </source>
</evidence>
<name>A0ABT3P0X5_9PROT</name>
<dbReference type="PANTHER" id="PTHR11365">
    <property type="entry name" value="5-OXOPROLINASE RELATED"/>
    <property type="match status" value="1"/>
</dbReference>
<dbReference type="Proteomes" id="UP001526430">
    <property type="component" value="Unassembled WGS sequence"/>
</dbReference>
<evidence type="ECO:0000313" key="2">
    <source>
        <dbReference type="EMBL" id="MCW8087414.1"/>
    </source>
</evidence>
<organism evidence="2 3">
    <name type="scientific">Sabulicella glaciei</name>
    <dbReference type="NCBI Taxonomy" id="2984948"/>
    <lineage>
        <taxon>Bacteria</taxon>
        <taxon>Pseudomonadati</taxon>
        <taxon>Pseudomonadota</taxon>
        <taxon>Alphaproteobacteria</taxon>
        <taxon>Acetobacterales</taxon>
        <taxon>Acetobacteraceae</taxon>
        <taxon>Sabulicella</taxon>
    </lineage>
</organism>
<dbReference type="PANTHER" id="PTHR11365:SF23">
    <property type="entry name" value="HYPOTHETICAL 5-OXOPROLINASE (EUROFUNG)-RELATED"/>
    <property type="match status" value="1"/>
</dbReference>
<keyword evidence="3" id="KW-1185">Reference proteome</keyword>
<proteinExistence type="predicted"/>
<sequence length="573" mass="61653">MPEAPIPDPITFAVVKNAMDSIVDEVAYTVIRTARSEIVKDVMDYSAAICDAKGEMVAQAKTIAQHLGAIPEAMAAVQARWGGRLQPGDAVIMNDPYSGGMHLPDIFMFFPVFAEGEVLAWVVVICHHTDVGGRVPGSNAADSTEIFQEGLRIPPLRLYREGEMDEALEALIGLNVRVPDRVLGDLRAQYAACGVGAREIASLVRRYGAAGLRGHFVALLDYAERMARAEIKTWPRGTYRFTDHIDSDGLSEEAVRLSVAVTVRDDGTLRVDWEGSSPQVRAAINSTLSFTKSNSFLSVRCALRGDIPNNAGVFRCVEVTAPEGSVLNPVSPAPVAARALTGYRVMDTMFGALAQIVPEVIPAAGEGGNTVVVLGGRHPDNRPFIIVDMISGCWGGRPDKDGVEAITNPSQNLSNTPVEVLERQHPVRVEEYALVADSGGPGRFRGGMGLARSYRLLAEEAVMQLRADRVRFGPYGLDGGQQGGRAGNWLDGAPVPGKVTGTMRRGQLLRHHQAGGGGHGDPRARDPEAVARDVWNGKVSAEAARRDYAVVVDGRTGILDRAETARLRERERA</sequence>
<protein>
    <submittedName>
        <fullName evidence="2">Hydantoinase B/oxoprolinase family protein</fullName>
    </submittedName>
</protein>
<feature type="domain" description="Hydantoinase B/oxoprolinase" evidence="1">
    <location>
        <begin position="8"/>
        <end position="522"/>
    </location>
</feature>
<dbReference type="InterPro" id="IPR003692">
    <property type="entry name" value="Hydantoinase_B"/>
</dbReference>
<dbReference type="InterPro" id="IPR045079">
    <property type="entry name" value="Oxoprolinase-like"/>
</dbReference>